<protein>
    <submittedName>
        <fullName evidence="3">Prefoldin subunit 1</fullName>
    </submittedName>
</protein>
<evidence type="ECO:0000256" key="1">
    <source>
        <dbReference type="ARBA" id="ARBA00008045"/>
    </source>
</evidence>
<dbReference type="AlphaFoldDB" id="A0A9P4TZ49"/>
<dbReference type="Proteomes" id="UP000800235">
    <property type="component" value="Unassembled WGS sequence"/>
</dbReference>
<dbReference type="Gene3D" id="1.10.287.370">
    <property type="match status" value="1"/>
</dbReference>
<evidence type="ECO:0000256" key="2">
    <source>
        <dbReference type="ARBA" id="ARBA00023186"/>
    </source>
</evidence>
<comment type="caution">
    <text evidence="3">The sequence shown here is derived from an EMBL/GenBank/DDBJ whole genome shotgun (WGS) entry which is preliminary data.</text>
</comment>
<dbReference type="GO" id="GO:0005737">
    <property type="term" value="C:cytoplasm"/>
    <property type="evidence" value="ECO:0007669"/>
    <property type="project" value="TreeGrafter"/>
</dbReference>
<accession>A0A9P4TZ49</accession>
<dbReference type="InterPro" id="IPR002777">
    <property type="entry name" value="PFD_beta-like"/>
</dbReference>
<dbReference type="GO" id="GO:0044183">
    <property type="term" value="F:protein folding chaperone"/>
    <property type="evidence" value="ECO:0007669"/>
    <property type="project" value="TreeGrafter"/>
</dbReference>
<sequence length="121" mass="13544">MSISNDALRKVLEEIDQKSQFSSQQITIVKAQLSAKAREQRMLQLTASEVGALPPDTHIYEGVGKMFVMTPSDEVVARLGKETKELENDKSNLDKKLHYLETTYKNSKDSFENILKRAGGG</sequence>
<dbReference type="EMBL" id="MU007038">
    <property type="protein sequence ID" value="KAF2430537.1"/>
    <property type="molecule type" value="Genomic_DNA"/>
</dbReference>
<evidence type="ECO:0000313" key="3">
    <source>
        <dbReference type="EMBL" id="KAF2430537.1"/>
    </source>
</evidence>
<dbReference type="GO" id="GO:0051082">
    <property type="term" value="F:unfolded protein binding"/>
    <property type="evidence" value="ECO:0007669"/>
    <property type="project" value="InterPro"/>
</dbReference>
<comment type="similarity">
    <text evidence="1">Belongs to the prefoldin subunit beta family.</text>
</comment>
<dbReference type="PANTHER" id="PTHR20903:SF0">
    <property type="entry name" value="PREFOLDIN SUBUNIT 1"/>
    <property type="match status" value="1"/>
</dbReference>
<dbReference type="Pfam" id="PF01920">
    <property type="entry name" value="Prefoldin_2"/>
    <property type="match status" value="1"/>
</dbReference>
<dbReference type="OrthoDB" id="2015447at2759"/>
<organism evidence="3 4">
    <name type="scientific">Tothia fuscella</name>
    <dbReference type="NCBI Taxonomy" id="1048955"/>
    <lineage>
        <taxon>Eukaryota</taxon>
        <taxon>Fungi</taxon>
        <taxon>Dikarya</taxon>
        <taxon>Ascomycota</taxon>
        <taxon>Pezizomycotina</taxon>
        <taxon>Dothideomycetes</taxon>
        <taxon>Pleosporomycetidae</taxon>
        <taxon>Venturiales</taxon>
        <taxon>Cylindrosympodiaceae</taxon>
        <taxon>Tothia</taxon>
    </lineage>
</organism>
<gene>
    <name evidence="3" type="ORF">EJ08DRAFT_237635</name>
</gene>
<proteinExistence type="inferred from homology"/>
<dbReference type="PANTHER" id="PTHR20903">
    <property type="entry name" value="PREFOLDIN SUBUNIT 1-RELATED"/>
    <property type="match status" value="1"/>
</dbReference>
<dbReference type="InterPro" id="IPR009053">
    <property type="entry name" value="Prefoldin"/>
</dbReference>
<keyword evidence="2" id="KW-0143">Chaperone</keyword>
<dbReference type="GO" id="GO:0016272">
    <property type="term" value="C:prefoldin complex"/>
    <property type="evidence" value="ECO:0007669"/>
    <property type="project" value="InterPro"/>
</dbReference>
<reference evidence="3" key="1">
    <citation type="journal article" date="2020" name="Stud. Mycol.">
        <title>101 Dothideomycetes genomes: a test case for predicting lifestyles and emergence of pathogens.</title>
        <authorList>
            <person name="Haridas S."/>
            <person name="Albert R."/>
            <person name="Binder M."/>
            <person name="Bloem J."/>
            <person name="Labutti K."/>
            <person name="Salamov A."/>
            <person name="Andreopoulos B."/>
            <person name="Baker S."/>
            <person name="Barry K."/>
            <person name="Bills G."/>
            <person name="Bluhm B."/>
            <person name="Cannon C."/>
            <person name="Castanera R."/>
            <person name="Culley D."/>
            <person name="Daum C."/>
            <person name="Ezra D."/>
            <person name="Gonzalez J."/>
            <person name="Henrissat B."/>
            <person name="Kuo A."/>
            <person name="Liang C."/>
            <person name="Lipzen A."/>
            <person name="Lutzoni F."/>
            <person name="Magnuson J."/>
            <person name="Mondo S."/>
            <person name="Nolan M."/>
            <person name="Ohm R."/>
            <person name="Pangilinan J."/>
            <person name="Park H.-J."/>
            <person name="Ramirez L."/>
            <person name="Alfaro M."/>
            <person name="Sun H."/>
            <person name="Tritt A."/>
            <person name="Yoshinaga Y."/>
            <person name="Zwiers L.-H."/>
            <person name="Turgeon B."/>
            <person name="Goodwin S."/>
            <person name="Spatafora J."/>
            <person name="Crous P."/>
            <person name="Grigoriev I."/>
        </authorList>
    </citation>
    <scope>NUCLEOTIDE SEQUENCE</scope>
    <source>
        <strain evidence="3">CBS 130266</strain>
    </source>
</reference>
<evidence type="ECO:0000313" key="4">
    <source>
        <dbReference type="Proteomes" id="UP000800235"/>
    </source>
</evidence>
<keyword evidence="4" id="KW-1185">Reference proteome</keyword>
<name>A0A9P4TZ49_9PEZI</name>
<dbReference type="SUPFAM" id="SSF46579">
    <property type="entry name" value="Prefoldin"/>
    <property type="match status" value="1"/>
</dbReference>